<evidence type="ECO:0000256" key="2">
    <source>
        <dbReference type="ARBA" id="ARBA00005582"/>
    </source>
</evidence>
<evidence type="ECO:0000256" key="5">
    <source>
        <dbReference type="ARBA" id="ARBA00022723"/>
    </source>
</evidence>
<dbReference type="GO" id="GO:0006281">
    <property type="term" value="P:DNA repair"/>
    <property type="evidence" value="ECO:0007669"/>
    <property type="project" value="UniProtKB-KW"/>
</dbReference>
<reference evidence="13 14" key="1">
    <citation type="submission" date="2019-10" db="EMBL/GenBank/DDBJ databases">
        <title>Nonomuraea sp. nov., isolated from Phyllanthus amarus.</title>
        <authorList>
            <person name="Klykleung N."/>
            <person name="Tanasupawat S."/>
        </authorList>
    </citation>
    <scope>NUCLEOTIDE SEQUENCE [LARGE SCALE GENOMIC DNA]</scope>
    <source>
        <strain evidence="13 14">PA1-10</strain>
    </source>
</reference>
<dbReference type="GO" id="GO:0008413">
    <property type="term" value="F:8-oxo-7,8-dihydroguanosine triphosphate pyrophosphatase activity"/>
    <property type="evidence" value="ECO:0007669"/>
    <property type="project" value="TreeGrafter"/>
</dbReference>
<dbReference type="GO" id="GO:0035539">
    <property type="term" value="F:8-oxo-7,8-dihydrodeoxyguanosine triphosphate pyrophosphatase activity"/>
    <property type="evidence" value="ECO:0007669"/>
    <property type="project" value="UniProtKB-EC"/>
</dbReference>
<dbReference type="InterPro" id="IPR047127">
    <property type="entry name" value="MutT-like"/>
</dbReference>
<dbReference type="SUPFAM" id="SSF55811">
    <property type="entry name" value="Nudix"/>
    <property type="match status" value="1"/>
</dbReference>
<accession>A0A5C4WK10</accession>
<dbReference type="GO" id="GO:0006260">
    <property type="term" value="P:DNA replication"/>
    <property type="evidence" value="ECO:0007669"/>
    <property type="project" value="UniProtKB-KW"/>
</dbReference>
<evidence type="ECO:0000256" key="9">
    <source>
        <dbReference type="ARBA" id="ARBA00023204"/>
    </source>
</evidence>
<name>A0A5C4WK10_9ACTN</name>
<keyword evidence="4" id="KW-0235">DNA replication</keyword>
<dbReference type="Gene3D" id="3.90.79.10">
    <property type="entry name" value="Nucleoside Triphosphate Pyrophosphohydrolase"/>
    <property type="match status" value="1"/>
</dbReference>
<evidence type="ECO:0000256" key="10">
    <source>
        <dbReference type="ARBA" id="ARBA00035861"/>
    </source>
</evidence>
<comment type="cofactor">
    <cofactor evidence="1">
        <name>Mg(2+)</name>
        <dbReference type="ChEBI" id="CHEBI:18420"/>
    </cofactor>
</comment>
<dbReference type="GO" id="GO:0044715">
    <property type="term" value="F:8-oxo-dGDP phosphatase activity"/>
    <property type="evidence" value="ECO:0007669"/>
    <property type="project" value="TreeGrafter"/>
</dbReference>
<comment type="caution">
    <text evidence="13">The sequence shown here is derived from an EMBL/GenBank/DDBJ whole genome shotgun (WGS) entry which is preliminary data.</text>
</comment>
<dbReference type="InterPro" id="IPR000086">
    <property type="entry name" value="NUDIX_hydrolase_dom"/>
</dbReference>
<dbReference type="Pfam" id="PF00293">
    <property type="entry name" value="NUDIX"/>
    <property type="match status" value="1"/>
</dbReference>
<dbReference type="InterPro" id="IPR020476">
    <property type="entry name" value="Nudix_hydrolase"/>
</dbReference>
<evidence type="ECO:0000313" key="14">
    <source>
        <dbReference type="Proteomes" id="UP000312512"/>
    </source>
</evidence>
<dbReference type="PANTHER" id="PTHR47707:SF1">
    <property type="entry name" value="NUDIX HYDROLASE FAMILY PROTEIN"/>
    <property type="match status" value="1"/>
</dbReference>
<evidence type="ECO:0000259" key="12">
    <source>
        <dbReference type="PROSITE" id="PS51462"/>
    </source>
</evidence>
<keyword evidence="8" id="KW-0460">Magnesium</keyword>
<dbReference type="AlphaFoldDB" id="A0A5C4WK10"/>
<protein>
    <recommendedName>
        <fullName evidence="11">8-oxo-dGTP diphosphatase</fullName>
        <ecNumber evidence="11">3.6.1.55</ecNumber>
    </recommendedName>
</protein>
<keyword evidence="9" id="KW-0234">DNA repair</keyword>
<organism evidence="13 14">
    <name type="scientific">Nonomuraea phyllanthi</name>
    <dbReference type="NCBI Taxonomy" id="2219224"/>
    <lineage>
        <taxon>Bacteria</taxon>
        <taxon>Bacillati</taxon>
        <taxon>Actinomycetota</taxon>
        <taxon>Actinomycetes</taxon>
        <taxon>Streptosporangiales</taxon>
        <taxon>Streptosporangiaceae</taxon>
        <taxon>Nonomuraea</taxon>
    </lineage>
</organism>
<dbReference type="RefSeq" id="WP_139631572.1">
    <property type="nucleotide sequence ID" value="NZ_VDLX02000006.1"/>
</dbReference>
<dbReference type="PANTHER" id="PTHR47707">
    <property type="entry name" value="8-OXO-DGTP DIPHOSPHATASE"/>
    <property type="match status" value="1"/>
</dbReference>
<dbReference type="OrthoDB" id="3533156at2"/>
<evidence type="ECO:0000256" key="11">
    <source>
        <dbReference type="ARBA" id="ARBA00038905"/>
    </source>
</evidence>
<dbReference type="EC" id="3.6.1.55" evidence="11"/>
<comment type="similarity">
    <text evidence="2">Belongs to the Nudix hydrolase family.</text>
</comment>
<evidence type="ECO:0000256" key="3">
    <source>
        <dbReference type="ARBA" id="ARBA00022457"/>
    </source>
</evidence>
<dbReference type="EMBL" id="VDLX02000006">
    <property type="protein sequence ID" value="KAB8193967.1"/>
    <property type="molecule type" value="Genomic_DNA"/>
</dbReference>
<gene>
    <name evidence="13" type="ORF">FH608_017340</name>
</gene>
<dbReference type="InterPro" id="IPR015797">
    <property type="entry name" value="NUDIX_hydrolase-like_dom_sf"/>
</dbReference>
<dbReference type="PROSITE" id="PS51462">
    <property type="entry name" value="NUDIX"/>
    <property type="match status" value="1"/>
</dbReference>
<dbReference type="PRINTS" id="PR00502">
    <property type="entry name" value="NUDIXFAMILY"/>
</dbReference>
<evidence type="ECO:0000256" key="8">
    <source>
        <dbReference type="ARBA" id="ARBA00022842"/>
    </source>
</evidence>
<evidence type="ECO:0000256" key="4">
    <source>
        <dbReference type="ARBA" id="ARBA00022705"/>
    </source>
</evidence>
<feature type="domain" description="Nudix hydrolase" evidence="12">
    <location>
        <begin position="9"/>
        <end position="136"/>
    </location>
</feature>
<keyword evidence="5" id="KW-0479">Metal-binding</keyword>
<dbReference type="Proteomes" id="UP000312512">
    <property type="component" value="Unassembled WGS sequence"/>
</dbReference>
<proteinExistence type="inferred from homology"/>
<evidence type="ECO:0000256" key="6">
    <source>
        <dbReference type="ARBA" id="ARBA00022763"/>
    </source>
</evidence>
<keyword evidence="14" id="KW-1185">Reference proteome</keyword>
<evidence type="ECO:0000256" key="7">
    <source>
        <dbReference type="ARBA" id="ARBA00022801"/>
    </source>
</evidence>
<comment type="catalytic activity">
    <reaction evidence="10">
        <text>8-oxo-dGTP + H2O = 8-oxo-dGMP + diphosphate + H(+)</text>
        <dbReference type="Rhea" id="RHEA:31575"/>
        <dbReference type="ChEBI" id="CHEBI:15377"/>
        <dbReference type="ChEBI" id="CHEBI:15378"/>
        <dbReference type="ChEBI" id="CHEBI:33019"/>
        <dbReference type="ChEBI" id="CHEBI:63224"/>
        <dbReference type="ChEBI" id="CHEBI:77896"/>
        <dbReference type="EC" id="3.6.1.55"/>
    </reaction>
</comment>
<evidence type="ECO:0000256" key="1">
    <source>
        <dbReference type="ARBA" id="ARBA00001946"/>
    </source>
</evidence>
<sequence>MTTSADDPGPVRIVTAVLRDGDRVLLCHRSAERRRYPDVWDLPGGHVEVGEAPRESLVRELQEELGITVSEPSGPPMHAIRTATFAMQIWLVDSWTGTPVNAAPDEHDAVAWFGTSDLDSLRLAHESYLSMLTAVLVT</sequence>
<dbReference type="GO" id="GO:0044716">
    <property type="term" value="F:8-oxo-GDP phosphatase activity"/>
    <property type="evidence" value="ECO:0007669"/>
    <property type="project" value="TreeGrafter"/>
</dbReference>
<keyword evidence="7" id="KW-0378">Hydrolase</keyword>
<keyword evidence="3" id="KW-0515">Mutator protein</keyword>
<evidence type="ECO:0000313" key="13">
    <source>
        <dbReference type="EMBL" id="KAB8193967.1"/>
    </source>
</evidence>
<dbReference type="GO" id="GO:0046872">
    <property type="term" value="F:metal ion binding"/>
    <property type="evidence" value="ECO:0007669"/>
    <property type="project" value="UniProtKB-KW"/>
</dbReference>
<keyword evidence="6" id="KW-0227">DNA damage</keyword>